<feature type="coiled-coil region" evidence="1">
    <location>
        <begin position="2204"/>
        <end position="2231"/>
    </location>
</feature>
<feature type="coiled-coil region" evidence="1">
    <location>
        <begin position="2114"/>
        <end position="2145"/>
    </location>
</feature>
<evidence type="ECO:0000313" key="3">
    <source>
        <dbReference type="EMBL" id="KAB7497063.1"/>
    </source>
</evidence>
<dbReference type="EMBL" id="SEYY01020743">
    <property type="protein sequence ID" value="KAB7497063.1"/>
    <property type="molecule type" value="Genomic_DNA"/>
</dbReference>
<feature type="coiled-coil region" evidence="1">
    <location>
        <begin position="2270"/>
        <end position="2304"/>
    </location>
</feature>
<evidence type="ECO:0000313" key="4">
    <source>
        <dbReference type="Proteomes" id="UP000326759"/>
    </source>
</evidence>
<feature type="compositionally biased region" description="Basic and acidic residues" evidence="2">
    <location>
        <begin position="2424"/>
        <end position="2441"/>
    </location>
</feature>
<feature type="coiled-coil region" evidence="1">
    <location>
        <begin position="1785"/>
        <end position="1819"/>
    </location>
</feature>
<feature type="coiled-coil region" evidence="1">
    <location>
        <begin position="615"/>
        <end position="664"/>
    </location>
</feature>
<feature type="compositionally biased region" description="Basic and acidic residues" evidence="2">
    <location>
        <begin position="2406"/>
        <end position="2416"/>
    </location>
</feature>
<feature type="coiled-coil region" evidence="1">
    <location>
        <begin position="1860"/>
        <end position="2024"/>
    </location>
</feature>
<accession>A0A5N5SSA4</accession>
<comment type="caution">
    <text evidence="3">The sequence shown here is derived from an EMBL/GenBank/DDBJ whole genome shotgun (WGS) entry which is preliminary data.</text>
</comment>
<feature type="coiled-coil region" evidence="1">
    <location>
        <begin position="701"/>
        <end position="763"/>
    </location>
</feature>
<dbReference type="OrthoDB" id="10521700at2759"/>
<feature type="coiled-coil region" evidence="1">
    <location>
        <begin position="889"/>
        <end position="970"/>
    </location>
</feature>
<sequence length="2441" mass="283554">MRQEFLQGVYSQEVFVLDNQPQSPLSFDEFRSVTAQFVNRSKTTNIFSLHLTYVTSPKLTNHDSARISTCHMLYIKTEYTSDVEKLRLLESIYEDFIQYSHNVYSSPPVNILNMHMDENLEKIPGDKSCNSSRDKNYEVTDFSFCDETMNLSLYSQIGNGLNLADELKVADSNQTLVDGGKCSSLADELQVADSNQTLVDGDKCSSLADELQVADSNQTLVDGDKCSSLADELQVADSNQTLVDGDKCSSLADELQVADSNQTLFDDDKCSSFPFKKEDNESFTKENIHMDSSVLKREVCNDCHHCCEKEKVLIDLNKKIILQNEISDKLQAEVKILQKREKELENELNIKSGKQKDLENELNMIKKKEKDLIGDLLRRETDLKNLELEMKETKEQHSCRILEMETKENELVVQIEELKEKEGDYLNELNELREKEEEVESMIMEFLDKEKLLEEKKNKLDKETNRLKDELLENSTTINDLKSKIVDYETELEILRSQKPDSCKVEEKKGCDCKLVPDSDSNNHMKLELHRLTKDLVEKENLLEETEKELKKNVKELEDKLLEKSDAISNLEFEVNDCKKELEMYKTQKSDGFLNDEEKEIRRSSLIVPSSDCSIELEVQRLAKELLEKENLLEEKEREFIDKIDSLEDDLKEKFQIINKLDSELADCKKELEMLRPEKPDFANATEKENHNTSILVLPSSEPKEIEIHRLTEEKEALQRELEVFQEIISSLELESTTREMELDHAKQELNLARCKIKDLTTLHSSPSKKLNQTKTLVESVHEDISKVRLKELEDSESYDANLDKKSVFLTDVGDVTQLNKESEDKTDRVDKLTKNEIECDSSKLSNDIFDDDSNTKLRENIIVSLTEVAISEDQKLDSFLAENCVKSSEDLEKMLNQIGLLLKRKQEEIEILKLEKREKKEEIEEDYDVINNYEREKLLDEIKQKDKICEELNYELENLKELFGKLENENISNRETLEKLNRLVQCFNLTGIEGIETALKEALSPSNDLKVDPINIESKSVKCSKTSCLHSSEHLNPNVDIAVEHTREVCESSNINVNELVTVDHEIPKTSESLLSSLEKFEDSRIEDIEEPDILPKANKSCLELNISECDKLEKELFSENLQEKSLSSTENNLETVEKSKRGIKSLEILDDIDNNYSLKYKILEEEVNSKQKEIDSILEEMEKCKRNILSLEEVNEKLKSELNYNKDTIVSLLKELDHFKNLNILVSEEKSKLLLEIEGNVKVCEEKDCEIKRLSDIEKELEIIIEVKVKDYIILKEKVEKIEAILRLHNIEDVDCIEKALSEKASMHVQLSELDQDCNTLKEKVVSLVKNEERMAILSVELDEIKMAFDEKVREEVNMITEMKKNIDIITEKDNEIKINKETIDSLKSDNEEMNKKNNSLRKELNAYDELLMSHSLQGTTDLKLKLAEIELFKVSNREKDEMNRSLKEKLCKYDEILTLYKLENTENLKEELNRINTLIVSNEEKEKDIKFMNEKVNEIESLLKYHNLQGINDLDVELRKYKDVLQELKEKNDECKSLKCEVKDYFAVKEEKELLSVEVELLRKEKEFYFVKEKELNNEIMKKIALQEEYKIQIEKLENLVKDLQTEKESNPKKDRLEKLDIILNTYNVIDIENLEKTLRNVKDLSEELSVKNQECKELKHDMDILFADQATLVETLQERQIALEEHTNALKERDEAIKTLETDLDDLKRVHEECAEKAMKDTLEIENYINIIEKYEFEMTEKEEKSQKIVKEYEIMTNDISDLNSKLKICQETEAFFKDENRRLKLELLESVKKIKALEKDLKELNLEYSNFKGEHQQMDISDFNSKIKQYQESEALFRDENSRLKMELLDSAGKHEALEKDLKDLRVEYNNLKDKHQPPNGNEQMVELNIKLNTLQSENHDLNSEVKNLREQLNEEKNKNKSLDEELDNLDKYYKDCIENYIWTVKDLKGKNKTLSESLKSYKKMDTTNSENVSVDTVVDSKNISNSEEKEIHNLKSENRKLTSLVSKLQEENKSLKSSKKMHTTNYENVSMDTVVDSKNISNNEEIHNLKSESRKLANLVSKLQEENKSLKSSKKMHTTNYENVSMDTIVDSKNISNSEEFYNIQSENRKLANLVSSLREEIELLKKREARKNQEVQTEKDSIDGEQICMYTMSLTQYFNFTISDEASLREQIFNLKKDNNVLKIQLQAIQAPIKNEAQRWKDELKFEQEKNKKLMSELRRVRNENCDSSIVINNPSNTEVKGSSHGGEQACGFGSGVVLDIQVMRLKNANYHLEKEKEKMQNEITSLKENVEWYKAKGSEWKTKCYKEEQKVQKLTQKLKTGDEVKNICSVDKTAAEHKAINAQEIDLQVSGPKYSSTSSKKIYSTPEELAIKASKEEYLIEPCVLQEAPQNTPLLSVEKLRHTKKDEGATASGKENQTRKVRESRKSDECKVQ</sequence>
<organism evidence="3 4">
    <name type="scientific">Armadillidium nasatum</name>
    <dbReference type="NCBI Taxonomy" id="96803"/>
    <lineage>
        <taxon>Eukaryota</taxon>
        <taxon>Metazoa</taxon>
        <taxon>Ecdysozoa</taxon>
        <taxon>Arthropoda</taxon>
        <taxon>Crustacea</taxon>
        <taxon>Multicrustacea</taxon>
        <taxon>Malacostraca</taxon>
        <taxon>Eumalacostraca</taxon>
        <taxon>Peracarida</taxon>
        <taxon>Isopoda</taxon>
        <taxon>Oniscidea</taxon>
        <taxon>Crinocheta</taxon>
        <taxon>Armadillidiidae</taxon>
        <taxon>Armadillidium</taxon>
    </lineage>
</organism>
<protein>
    <submittedName>
        <fullName evidence="3">Uncharacterized protein</fullName>
    </submittedName>
</protein>
<keyword evidence="1" id="KW-0175">Coiled coil</keyword>
<dbReference type="Proteomes" id="UP000326759">
    <property type="component" value="Unassembled WGS sequence"/>
</dbReference>
<reference evidence="3 4" key="1">
    <citation type="journal article" date="2019" name="PLoS Biol.">
        <title>Sex chromosomes control vertical transmission of feminizing Wolbachia symbionts in an isopod.</title>
        <authorList>
            <person name="Becking T."/>
            <person name="Chebbi M.A."/>
            <person name="Giraud I."/>
            <person name="Moumen B."/>
            <person name="Laverre T."/>
            <person name="Caubet Y."/>
            <person name="Peccoud J."/>
            <person name="Gilbert C."/>
            <person name="Cordaux R."/>
        </authorList>
    </citation>
    <scope>NUCLEOTIDE SEQUENCE [LARGE SCALE GENOMIC DNA]</scope>
    <source>
        <strain evidence="3">ANa2</strain>
        <tissue evidence="3">Whole body excluding digestive tract and cuticle</tissue>
    </source>
</reference>
<proteinExistence type="predicted"/>
<feature type="coiled-coil region" evidence="1">
    <location>
        <begin position="1635"/>
        <end position="1756"/>
    </location>
</feature>
<feature type="coiled-coil region" evidence="1">
    <location>
        <begin position="1379"/>
        <end position="1413"/>
    </location>
</feature>
<feature type="region of interest" description="Disordered" evidence="2">
    <location>
        <begin position="2399"/>
        <end position="2441"/>
    </location>
</feature>
<gene>
    <name evidence="3" type="ORF">Anas_04593</name>
</gene>
<evidence type="ECO:0000256" key="1">
    <source>
        <dbReference type="SAM" id="Coils"/>
    </source>
</evidence>
<dbReference type="PANTHER" id="PTHR23159">
    <property type="entry name" value="CENTROSOMAL PROTEIN 2"/>
    <property type="match status" value="1"/>
</dbReference>
<evidence type="ECO:0000256" key="2">
    <source>
        <dbReference type="SAM" id="MobiDB-lite"/>
    </source>
</evidence>
<name>A0A5N5SSA4_9CRUS</name>
<dbReference type="Gene3D" id="1.10.287.1490">
    <property type="match status" value="1"/>
</dbReference>
<feature type="coiled-coil region" evidence="1">
    <location>
        <begin position="327"/>
        <end position="498"/>
    </location>
</feature>
<feature type="coiled-coil region" evidence="1">
    <location>
        <begin position="1162"/>
        <end position="1203"/>
    </location>
</feature>
<feature type="coiled-coil region" evidence="1">
    <location>
        <begin position="522"/>
        <end position="588"/>
    </location>
</feature>
<keyword evidence="4" id="KW-1185">Reference proteome</keyword>
<feature type="coiled-coil region" evidence="1">
    <location>
        <begin position="2052"/>
        <end position="2079"/>
    </location>
</feature>
<dbReference type="PANTHER" id="PTHR23159:SF31">
    <property type="entry name" value="CENTROSOME-ASSOCIATED PROTEIN CEP250 ISOFORM X1"/>
    <property type="match status" value="1"/>
</dbReference>
<feature type="coiled-coil region" evidence="1">
    <location>
        <begin position="1468"/>
        <end position="1610"/>
    </location>
</feature>